<keyword evidence="2 4" id="KW-0378">Hydrolase</keyword>
<dbReference type="Proteomes" id="UP001595604">
    <property type="component" value="Unassembled WGS sequence"/>
</dbReference>
<keyword evidence="5" id="KW-1185">Reference proteome</keyword>
<dbReference type="InterPro" id="IPR050300">
    <property type="entry name" value="GDXG_lipolytic_enzyme"/>
</dbReference>
<dbReference type="InterPro" id="IPR029058">
    <property type="entry name" value="AB_hydrolase_fold"/>
</dbReference>
<dbReference type="RefSeq" id="WP_379508034.1">
    <property type="nucleotide sequence ID" value="NZ_JBHRTQ010000001.1"/>
</dbReference>
<comment type="similarity">
    <text evidence="1">Belongs to the 'GDXG' lipolytic enzyme family.</text>
</comment>
<accession>A0ABV7IL15</accession>
<dbReference type="SUPFAM" id="SSF53474">
    <property type="entry name" value="alpha/beta-Hydrolases"/>
    <property type="match status" value="1"/>
</dbReference>
<evidence type="ECO:0000256" key="2">
    <source>
        <dbReference type="ARBA" id="ARBA00022801"/>
    </source>
</evidence>
<dbReference type="Gene3D" id="3.40.50.1820">
    <property type="entry name" value="alpha/beta hydrolase"/>
    <property type="match status" value="1"/>
</dbReference>
<proteinExistence type="inferred from homology"/>
<dbReference type="Pfam" id="PF07859">
    <property type="entry name" value="Abhydrolase_3"/>
    <property type="match status" value="1"/>
</dbReference>
<dbReference type="InterPro" id="IPR013094">
    <property type="entry name" value="AB_hydrolase_3"/>
</dbReference>
<evidence type="ECO:0000256" key="1">
    <source>
        <dbReference type="ARBA" id="ARBA00010515"/>
    </source>
</evidence>
<organism evidence="4 5">
    <name type="scientific">Novosphingobium bradum</name>
    <dbReference type="NCBI Taxonomy" id="1737444"/>
    <lineage>
        <taxon>Bacteria</taxon>
        <taxon>Pseudomonadati</taxon>
        <taxon>Pseudomonadota</taxon>
        <taxon>Alphaproteobacteria</taxon>
        <taxon>Sphingomonadales</taxon>
        <taxon>Sphingomonadaceae</taxon>
        <taxon>Novosphingobium</taxon>
    </lineage>
</organism>
<evidence type="ECO:0000313" key="5">
    <source>
        <dbReference type="Proteomes" id="UP001595604"/>
    </source>
</evidence>
<protein>
    <submittedName>
        <fullName evidence="4">Alpha/beta hydrolase</fullName>
    </submittedName>
</protein>
<dbReference type="GO" id="GO:0016787">
    <property type="term" value="F:hydrolase activity"/>
    <property type="evidence" value="ECO:0007669"/>
    <property type="project" value="UniProtKB-KW"/>
</dbReference>
<sequence>MEVPARRLPVPAFLSPEAQATFGPLIAWPPMPAPDDVAGWKRYVADRDAAMAAALPEVPGAADHAQSRLRAGAANVFVLRPPGLAQDDRRVFLNLHGGALVFGGGDITRRMGLMMAAVLGVETWALDYRMPPDHPYPAALDDCLAAYRLLLEDRAPGEIIVGGASAGGNLAAALVLRARDEGLPLPAAAILQTPEADLTESGDSFATLMGVDRGLSSLMPVNRLYANGADLAHPYLSPLFGDFAPGFPPSFLSTGTRDLYLSNTVRLHAALRAADVPADLHVLDGASHMGFPRSPEVAALQRQMRRFAEAHWQA</sequence>
<dbReference type="PANTHER" id="PTHR48081">
    <property type="entry name" value="AB HYDROLASE SUPERFAMILY PROTEIN C4A8.06C"/>
    <property type="match status" value="1"/>
</dbReference>
<comment type="caution">
    <text evidence="4">The sequence shown here is derived from an EMBL/GenBank/DDBJ whole genome shotgun (WGS) entry which is preliminary data.</text>
</comment>
<dbReference type="EMBL" id="JBHRTQ010000001">
    <property type="protein sequence ID" value="MFC3172637.1"/>
    <property type="molecule type" value="Genomic_DNA"/>
</dbReference>
<evidence type="ECO:0000313" key="4">
    <source>
        <dbReference type="EMBL" id="MFC3172637.1"/>
    </source>
</evidence>
<feature type="domain" description="Alpha/beta hydrolase fold-3" evidence="3">
    <location>
        <begin position="93"/>
        <end position="288"/>
    </location>
</feature>
<dbReference type="PANTHER" id="PTHR48081:SF30">
    <property type="entry name" value="ACETYL-HYDROLASE LIPR-RELATED"/>
    <property type="match status" value="1"/>
</dbReference>
<evidence type="ECO:0000259" key="3">
    <source>
        <dbReference type="Pfam" id="PF07859"/>
    </source>
</evidence>
<gene>
    <name evidence="4" type="ORF">ACFOD9_00080</name>
</gene>
<name>A0ABV7IL15_9SPHN</name>
<reference evidence="5" key="1">
    <citation type="journal article" date="2019" name="Int. J. Syst. Evol. Microbiol.">
        <title>The Global Catalogue of Microorganisms (GCM) 10K type strain sequencing project: providing services to taxonomists for standard genome sequencing and annotation.</title>
        <authorList>
            <consortium name="The Broad Institute Genomics Platform"/>
            <consortium name="The Broad Institute Genome Sequencing Center for Infectious Disease"/>
            <person name="Wu L."/>
            <person name="Ma J."/>
        </authorList>
    </citation>
    <scope>NUCLEOTIDE SEQUENCE [LARGE SCALE GENOMIC DNA]</scope>
    <source>
        <strain evidence="5">KCTC 42984</strain>
    </source>
</reference>